<proteinExistence type="predicted"/>
<keyword evidence="2" id="KW-1185">Reference proteome</keyword>
<dbReference type="Proteomes" id="UP001163324">
    <property type="component" value="Chromosome 7"/>
</dbReference>
<comment type="caution">
    <text evidence="1">The sequence shown here is derived from an EMBL/GenBank/DDBJ whole genome shotgun (WGS) entry which is preliminary data.</text>
</comment>
<protein>
    <submittedName>
        <fullName evidence="1">Uncharacterized protein</fullName>
    </submittedName>
</protein>
<accession>A0ACC0UVM5</accession>
<sequence>MGSAERIPTSWNEYDGRSSPSGSLRPGASGLNEESALLDDDGQDAYASGFEHRRSSVTDRLTAMADMGGVNSFRQFARSWQRATGFHEVIPRRQSFVYADSEQAVDDPATENLQYSRSYVEPRAPLPQAGLLRQHLQASRPGDSGAGEAGEGSAVSRASTSAGEDFRERESKALDAELANATLLPGGAPSSQSKSSIFGAPPPLATSSIIGSYSSYRGSLYGSIAQGSQIAPRRRSSGARLREGDEAEEEDTAHGEHEPILVKEVKQGSKVVLTVEGQSTLPQSVFNSINAIIGIGLLSLPLAFKMSGWVFGLLLLTLNASVTGYTAKLLSKCMDYDPSLITYSDLAFVSFGTRARIVVSALFSLELIAACVALVILFADSLDLLLPGLLTVNGWKVACAALVLLLNALPLRFLSYTSVIGIVSTFCIVVIVILDGLIKDHTPGSLWEPASTYILPSNWLALPLAYGLLASPWGAHSIFPSIYRDMRHPAKWGKAVKVTFSFSYVLDTCLAVIGILMFGDDIKDAITSNVLRTAGYPKAMTVLMCIFVAIIPLTKIPLNLRPLITTADVLAGTHESHSHEHNHSNQAATRRAALVIQITRFVIRTGVVLVLLLISIIFPAFDSVCAFLGAALCTLISIILPISFYLKLFWKDVSRKEATVLWLILAVFSVFGTVGTIWTFLPKDLVGA</sequence>
<name>A0ACC0UVM5_9HYPO</name>
<reference evidence="1" key="1">
    <citation type="submission" date="2022-10" db="EMBL/GenBank/DDBJ databases">
        <title>Complete Genome of Trichothecium roseum strain YXFP-22015, a Plant Pathogen Isolated from Citrus.</title>
        <authorList>
            <person name="Wang Y."/>
            <person name="Zhu L."/>
        </authorList>
    </citation>
    <scope>NUCLEOTIDE SEQUENCE</scope>
    <source>
        <strain evidence="1">YXFP-22015</strain>
    </source>
</reference>
<evidence type="ECO:0000313" key="1">
    <source>
        <dbReference type="EMBL" id="KAI9897579.1"/>
    </source>
</evidence>
<dbReference type="EMBL" id="CM047946">
    <property type="protein sequence ID" value="KAI9897579.1"/>
    <property type="molecule type" value="Genomic_DNA"/>
</dbReference>
<gene>
    <name evidence="1" type="ORF">N3K66_007435</name>
</gene>
<evidence type="ECO:0000313" key="2">
    <source>
        <dbReference type="Proteomes" id="UP001163324"/>
    </source>
</evidence>
<organism evidence="1 2">
    <name type="scientific">Trichothecium roseum</name>
    <dbReference type="NCBI Taxonomy" id="47278"/>
    <lineage>
        <taxon>Eukaryota</taxon>
        <taxon>Fungi</taxon>
        <taxon>Dikarya</taxon>
        <taxon>Ascomycota</taxon>
        <taxon>Pezizomycotina</taxon>
        <taxon>Sordariomycetes</taxon>
        <taxon>Hypocreomycetidae</taxon>
        <taxon>Hypocreales</taxon>
        <taxon>Hypocreales incertae sedis</taxon>
        <taxon>Trichothecium</taxon>
    </lineage>
</organism>